<keyword evidence="3 4" id="KW-0687">Ribonucleoprotein</keyword>
<dbReference type="InterPro" id="IPR018265">
    <property type="entry name" value="Ribosomal_bL35_CS"/>
</dbReference>
<evidence type="ECO:0000313" key="7">
    <source>
        <dbReference type="Proteomes" id="UP000263273"/>
    </source>
</evidence>
<dbReference type="Gene3D" id="4.10.410.60">
    <property type="match status" value="1"/>
</dbReference>
<name>A0A354YYI5_9FIRM</name>
<feature type="non-terminal residue" evidence="6">
    <location>
        <position position="40"/>
    </location>
</feature>
<dbReference type="GO" id="GO:0022625">
    <property type="term" value="C:cytosolic large ribosomal subunit"/>
    <property type="evidence" value="ECO:0007669"/>
    <property type="project" value="TreeGrafter"/>
</dbReference>
<protein>
    <recommendedName>
        <fullName evidence="4">50S ribosomal protein L35</fullName>
    </recommendedName>
</protein>
<evidence type="ECO:0000313" key="6">
    <source>
        <dbReference type="EMBL" id="HBK54405.1"/>
    </source>
</evidence>
<dbReference type="PROSITE" id="PS00936">
    <property type="entry name" value="RIBOSOMAL_L35"/>
    <property type="match status" value="1"/>
</dbReference>
<dbReference type="SUPFAM" id="SSF143034">
    <property type="entry name" value="L35p-like"/>
    <property type="match status" value="1"/>
</dbReference>
<dbReference type="Pfam" id="PF01632">
    <property type="entry name" value="Ribosomal_L35p"/>
    <property type="match status" value="1"/>
</dbReference>
<dbReference type="NCBIfam" id="TIGR00001">
    <property type="entry name" value="rpmI_bact"/>
    <property type="match status" value="1"/>
</dbReference>
<keyword evidence="2 4" id="KW-0689">Ribosomal protein</keyword>
<dbReference type="InterPro" id="IPR021137">
    <property type="entry name" value="Ribosomal_bL35-like"/>
</dbReference>
<dbReference type="AlphaFoldDB" id="A0A354YYI5"/>
<dbReference type="PANTHER" id="PTHR33343">
    <property type="entry name" value="54S RIBOSOMAL PROTEIN BL35M"/>
    <property type="match status" value="1"/>
</dbReference>
<dbReference type="PANTHER" id="PTHR33343:SF1">
    <property type="entry name" value="LARGE RIBOSOMAL SUBUNIT PROTEIN BL35M"/>
    <property type="match status" value="1"/>
</dbReference>
<accession>A0A354YYI5</accession>
<comment type="caution">
    <text evidence="6">The sequence shown here is derived from an EMBL/GenBank/DDBJ whole genome shotgun (WGS) entry which is preliminary data.</text>
</comment>
<evidence type="ECO:0000256" key="2">
    <source>
        <dbReference type="ARBA" id="ARBA00022980"/>
    </source>
</evidence>
<dbReference type="InterPro" id="IPR001706">
    <property type="entry name" value="Ribosomal_bL35"/>
</dbReference>
<feature type="compositionally biased region" description="Basic residues" evidence="5">
    <location>
        <begin position="1"/>
        <end position="26"/>
    </location>
</feature>
<feature type="region of interest" description="Disordered" evidence="5">
    <location>
        <begin position="1"/>
        <end position="40"/>
    </location>
</feature>
<dbReference type="STRING" id="378794.GCA_001570625_01758"/>
<organism evidence="6 7">
    <name type="scientific">Syntrophomonas wolfei</name>
    <dbReference type="NCBI Taxonomy" id="863"/>
    <lineage>
        <taxon>Bacteria</taxon>
        <taxon>Bacillati</taxon>
        <taxon>Bacillota</taxon>
        <taxon>Clostridia</taxon>
        <taxon>Eubacteriales</taxon>
        <taxon>Syntrophomonadaceae</taxon>
        <taxon>Syntrophomonas</taxon>
    </lineage>
</organism>
<dbReference type="InterPro" id="IPR037229">
    <property type="entry name" value="Ribosomal_bL35_sf"/>
</dbReference>
<sequence>MPKIKTHRGAAKRFKKTGTGKIKRSKAYASHLLGGKSPKR</sequence>
<dbReference type="PRINTS" id="PR00064">
    <property type="entry name" value="RIBOSOMALL35"/>
</dbReference>
<evidence type="ECO:0000256" key="5">
    <source>
        <dbReference type="SAM" id="MobiDB-lite"/>
    </source>
</evidence>
<dbReference type="GO" id="GO:0003735">
    <property type="term" value="F:structural constituent of ribosome"/>
    <property type="evidence" value="ECO:0007669"/>
    <property type="project" value="InterPro"/>
</dbReference>
<dbReference type="Proteomes" id="UP000263273">
    <property type="component" value="Unassembled WGS sequence"/>
</dbReference>
<gene>
    <name evidence="6" type="ORF">DDZ44_10755</name>
</gene>
<evidence type="ECO:0000256" key="3">
    <source>
        <dbReference type="ARBA" id="ARBA00023274"/>
    </source>
</evidence>
<dbReference type="FunFam" id="4.10.410.60:FF:000001">
    <property type="entry name" value="50S ribosomal protein L35"/>
    <property type="match status" value="1"/>
</dbReference>
<reference evidence="6 7" key="1">
    <citation type="journal article" date="2018" name="Nat. Biotechnol.">
        <title>A standardized bacterial taxonomy based on genome phylogeny substantially revises the tree of life.</title>
        <authorList>
            <person name="Parks D.H."/>
            <person name="Chuvochina M."/>
            <person name="Waite D.W."/>
            <person name="Rinke C."/>
            <person name="Skarshewski A."/>
            <person name="Chaumeil P.A."/>
            <person name="Hugenholtz P."/>
        </authorList>
    </citation>
    <scope>NUCLEOTIDE SEQUENCE [LARGE SCALE GENOMIC DNA]</scope>
    <source>
        <strain evidence="6">UBA10948</strain>
    </source>
</reference>
<comment type="similarity">
    <text evidence="1 4">Belongs to the bacterial ribosomal protein bL35 family.</text>
</comment>
<dbReference type="GO" id="GO:0006412">
    <property type="term" value="P:translation"/>
    <property type="evidence" value="ECO:0007669"/>
    <property type="project" value="InterPro"/>
</dbReference>
<proteinExistence type="inferred from homology"/>
<evidence type="ECO:0000256" key="4">
    <source>
        <dbReference type="RuleBase" id="RU000568"/>
    </source>
</evidence>
<evidence type="ECO:0000256" key="1">
    <source>
        <dbReference type="ARBA" id="ARBA00006598"/>
    </source>
</evidence>
<dbReference type="EMBL" id="DNZF01000231">
    <property type="protein sequence ID" value="HBK54405.1"/>
    <property type="molecule type" value="Genomic_DNA"/>
</dbReference>